<comment type="caution">
    <text evidence="1">The sequence shown here is derived from an EMBL/GenBank/DDBJ whole genome shotgun (WGS) entry which is preliminary data.</text>
</comment>
<dbReference type="Proteomes" id="UP000673691">
    <property type="component" value="Unassembled WGS sequence"/>
</dbReference>
<gene>
    <name evidence="1" type="ORF">BJ554DRAFT_1787</name>
</gene>
<evidence type="ECO:0000313" key="1">
    <source>
        <dbReference type="EMBL" id="KAG5458066.1"/>
    </source>
</evidence>
<dbReference type="GO" id="GO:0003723">
    <property type="term" value="F:RNA binding"/>
    <property type="evidence" value="ECO:0007669"/>
    <property type="project" value="InterPro"/>
</dbReference>
<organism evidence="1 2">
    <name type="scientific">Olpidium bornovanus</name>
    <dbReference type="NCBI Taxonomy" id="278681"/>
    <lineage>
        <taxon>Eukaryota</taxon>
        <taxon>Fungi</taxon>
        <taxon>Fungi incertae sedis</taxon>
        <taxon>Olpidiomycota</taxon>
        <taxon>Olpidiomycotina</taxon>
        <taxon>Olpidiomycetes</taxon>
        <taxon>Olpidiales</taxon>
        <taxon>Olpidiaceae</taxon>
        <taxon>Olpidium</taxon>
    </lineage>
</organism>
<evidence type="ECO:0000313" key="2">
    <source>
        <dbReference type="Proteomes" id="UP000673691"/>
    </source>
</evidence>
<reference evidence="1 2" key="1">
    <citation type="journal article" name="Sci. Rep.">
        <title>Genome-scale phylogenetic analyses confirm Olpidium as the closest living zoosporic fungus to the non-flagellated, terrestrial fungi.</title>
        <authorList>
            <person name="Chang Y."/>
            <person name="Rochon D."/>
            <person name="Sekimoto S."/>
            <person name="Wang Y."/>
            <person name="Chovatia M."/>
            <person name="Sandor L."/>
            <person name="Salamov A."/>
            <person name="Grigoriev I.V."/>
            <person name="Stajich J.E."/>
            <person name="Spatafora J.W."/>
        </authorList>
    </citation>
    <scope>NUCLEOTIDE SEQUENCE [LARGE SCALE GENOMIC DNA]</scope>
    <source>
        <strain evidence="1">S191</strain>
    </source>
</reference>
<accession>A0A8H7ZR68</accession>
<protein>
    <recommendedName>
        <fullName evidence="3">Ribosomal protein S4</fullName>
    </recommendedName>
</protein>
<dbReference type="EMBL" id="JAEFCI010009030">
    <property type="protein sequence ID" value="KAG5458066.1"/>
    <property type="molecule type" value="Genomic_DNA"/>
</dbReference>
<dbReference type="AlphaFoldDB" id="A0A8H7ZR68"/>
<name>A0A8H7ZR68_9FUNG</name>
<keyword evidence="2" id="KW-1185">Reference proteome</keyword>
<dbReference type="InterPro" id="IPR036986">
    <property type="entry name" value="S4_RNA-bd_sf"/>
</dbReference>
<sequence>MPRYNMFCPQRALIRMSWDPRNLFNLARRSLPLALGQKATVFQRHWLAKKETRAYFAPFLQEKSFRRFWFEPRLRVSTVARTGGVTGDNPSPGALAFAPIERRADVVLHRALFTSDVIKAKVAIWLKKVKLNGKMTNPARVLKDGDMLQICASHCALLSKTSTKHGHEFNNVPHAAPFMFVPEYLDVNYAARTVVFLREPALRANRVEIPSPHSPEMMMHAFEFYRKHIKKRLSYERILKKR</sequence>
<proteinExistence type="predicted"/>
<dbReference type="Gene3D" id="3.10.290.10">
    <property type="entry name" value="RNA-binding S4 domain"/>
    <property type="match status" value="1"/>
</dbReference>
<dbReference type="SUPFAM" id="SSF55174">
    <property type="entry name" value="Alpha-L RNA-binding motif"/>
    <property type="match status" value="1"/>
</dbReference>
<dbReference type="OrthoDB" id="3356781at2759"/>
<evidence type="ECO:0008006" key="3">
    <source>
        <dbReference type="Google" id="ProtNLM"/>
    </source>
</evidence>